<comment type="caution">
    <text evidence="2">The sequence shown here is derived from an EMBL/GenBank/DDBJ whole genome shotgun (WGS) entry which is preliminary data.</text>
</comment>
<feature type="transmembrane region" description="Helical" evidence="1">
    <location>
        <begin position="23"/>
        <end position="51"/>
    </location>
</feature>
<protein>
    <submittedName>
        <fullName evidence="2">Uncharacterized protein</fullName>
    </submittedName>
</protein>
<sequence>MEIKSYQDQAELFVKVYLLSDFVILYTSVICGICACMMVYDITQLFCNVYFKSYPSLSKIKQIEWSNQSLF</sequence>
<name>A0ABR2AC72_9ROSI</name>
<proteinExistence type="predicted"/>
<keyword evidence="3" id="KW-1185">Reference proteome</keyword>
<dbReference type="EMBL" id="JBBPBM010000860">
    <property type="protein sequence ID" value="KAK8490457.1"/>
    <property type="molecule type" value="Genomic_DNA"/>
</dbReference>
<reference evidence="2 3" key="1">
    <citation type="journal article" date="2024" name="G3 (Bethesda)">
        <title>Genome assembly of Hibiscus sabdariffa L. provides insights into metabolisms of medicinal natural products.</title>
        <authorList>
            <person name="Kim T."/>
        </authorList>
    </citation>
    <scope>NUCLEOTIDE SEQUENCE [LARGE SCALE GENOMIC DNA]</scope>
    <source>
        <strain evidence="2">TK-2024</strain>
        <tissue evidence="2">Old leaves</tissue>
    </source>
</reference>
<gene>
    <name evidence="2" type="ORF">V6N12_065858</name>
</gene>
<evidence type="ECO:0000313" key="3">
    <source>
        <dbReference type="Proteomes" id="UP001472677"/>
    </source>
</evidence>
<evidence type="ECO:0000256" key="1">
    <source>
        <dbReference type="SAM" id="Phobius"/>
    </source>
</evidence>
<keyword evidence="1" id="KW-0812">Transmembrane</keyword>
<keyword evidence="1" id="KW-0472">Membrane</keyword>
<accession>A0ABR2AC72</accession>
<keyword evidence="1" id="KW-1133">Transmembrane helix</keyword>
<evidence type="ECO:0000313" key="2">
    <source>
        <dbReference type="EMBL" id="KAK8490457.1"/>
    </source>
</evidence>
<organism evidence="2 3">
    <name type="scientific">Hibiscus sabdariffa</name>
    <name type="common">roselle</name>
    <dbReference type="NCBI Taxonomy" id="183260"/>
    <lineage>
        <taxon>Eukaryota</taxon>
        <taxon>Viridiplantae</taxon>
        <taxon>Streptophyta</taxon>
        <taxon>Embryophyta</taxon>
        <taxon>Tracheophyta</taxon>
        <taxon>Spermatophyta</taxon>
        <taxon>Magnoliopsida</taxon>
        <taxon>eudicotyledons</taxon>
        <taxon>Gunneridae</taxon>
        <taxon>Pentapetalae</taxon>
        <taxon>rosids</taxon>
        <taxon>malvids</taxon>
        <taxon>Malvales</taxon>
        <taxon>Malvaceae</taxon>
        <taxon>Malvoideae</taxon>
        <taxon>Hibiscus</taxon>
    </lineage>
</organism>
<dbReference type="Proteomes" id="UP001472677">
    <property type="component" value="Unassembled WGS sequence"/>
</dbReference>